<dbReference type="InterPro" id="IPR006439">
    <property type="entry name" value="HAD-SF_hydro_IA"/>
</dbReference>
<dbReference type="PRINTS" id="PR00413">
    <property type="entry name" value="HADHALOGNASE"/>
</dbReference>
<dbReference type="SUPFAM" id="SSF56784">
    <property type="entry name" value="HAD-like"/>
    <property type="match status" value="1"/>
</dbReference>
<dbReference type="InterPro" id="IPR052898">
    <property type="entry name" value="ACAD10-like"/>
</dbReference>
<name>A0ABT0H016_9HYPH</name>
<evidence type="ECO:0000313" key="1">
    <source>
        <dbReference type="EMBL" id="MCK7615035.1"/>
    </source>
</evidence>
<dbReference type="InterPro" id="IPR023214">
    <property type="entry name" value="HAD_sf"/>
</dbReference>
<dbReference type="Pfam" id="PF00702">
    <property type="entry name" value="Hydrolase"/>
    <property type="match status" value="1"/>
</dbReference>
<dbReference type="EMBL" id="JALNMJ010000021">
    <property type="protein sequence ID" value="MCK7615035.1"/>
    <property type="molecule type" value="Genomic_DNA"/>
</dbReference>
<dbReference type="PANTHER" id="PTHR47829">
    <property type="entry name" value="HYDROLASE, PUTATIVE (AFU_ORTHOLOGUE AFUA_1G12880)-RELATED"/>
    <property type="match status" value="1"/>
</dbReference>
<accession>A0ABT0H016</accession>
<keyword evidence="2" id="KW-1185">Reference proteome</keyword>
<dbReference type="GO" id="GO:0016787">
    <property type="term" value="F:hydrolase activity"/>
    <property type="evidence" value="ECO:0007669"/>
    <property type="project" value="UniProtKB-KW"/>
</dbReference>
<reference evidence="1" key="1">
    <citation type="submission" date="2022-04" db="EMBL/GenBank/DDBJ databases">
        <title>Roseibium sp. CAU 1639 isolated from mud.</title>
        <authorList>
            <person name="Kim W."/>
        </authorList>
    </citation>
    <scope>NUCLEOTIDE SEQUENCE</scope>
    <source>
        <strain evidence="1">CAU 1639</strain>
    </source>
</reference>
<proteinExistence type="predicted"/>
<dbReference type="Gene3D" id="3.40.50.1000">
    <property type="entry name" value="HAD superfamily/HAD-like"/>
    <property type="match status" value="1"/>
</dbReference>
<dbReference type="SFLD" id="SFLDS00003">
    <property type="entry name" value="Haloacid_Dehalogenase"/>
    <property type="match status" value="1"/>
</dbReference>
<sequence length="226" mass="24953">MSRDARALVLDFGGVVTRTLFETHDLTEQVLDLAPGTLTWRGPFDTATDPLWRAMQADEISERDYWRRRTAEVAGLTGRPFTEMADFVKAARGADPDAVMRPEALAAIETARQGGCKLAILSNELDLFYGAEFREKLGFLKDFDVIVDATYTKILKPDPRAYQLCLDELGLPAGSCVFVDDQERNIRGAEAVGMPAVHFDVLNPRNSYDDALGLLGLPLLSQGELT</sequence>
<dbReference type="SFLD" id="SFLDG01129">
    <property type="entry name" value="C1.5:_HAD__Beta-PGM__Phosphata"/>
    <property type="match status" value="1"/>
</dbReference>
<dbReference type="InterPro" id="IPR036412">
    <property type="entry name" value="HAD-like_sf"/>
</dbReference>
<evidence type="ECO:0000313" key="2">
    <source>
        <dbReference type="Proteomes" id="UP001431221"/>
    </source>
</evidence>
<dbReference type="PANTHER" id="PTHR47829:SF1">
    <property type="entry name" value="HAD FAMILY PHOSPHATASE"/>
    <property type="match status" value="1"/>
</dbReference>
<protein>
    <submittedName>
        <fullName evidence="1">HAD-IA family hydrolase</fullName>
    </submittedName>
</protein>
<dbReference type="NCBIfam" id="TIGR01509">
    <property type="entry name" value="HAD-SF-IA-v3"/>
    <property type="match status" value="1"/>
</dbReference>
<dbReference type="RefSeq" id="WP_248157963.1">
    <property type="nucleotide sequence ID" value="NZ_JALNMJ010000021.1"/>
</dbReference>
<comment type="caution">
    <text evidence="1">The sequence shown here is derived from an EMBL/GenBank/DDBJ whole genome shotgun (WGS) entry which is preliminary data.</text>
</comment>
<gene>
    <name evidence="1" type="ORF">M0H32_22955</name>
</gene>
<organism evidence="1 2">
    <name type="scientific">Roseibium sediminicola</name>
    <dbReference type="NCBI Taxonomy" id="2933272"/>
    <lineage>
        <taxon>Bacteria</taxon>
        <taxon>Pseudomonadati</taxon>
        <taxon>Pseudomonadota</taxon>
        <taxon>Alphaproteobacteria</taxon>
        <taxon>Hyphomicrobiales</taxon>
        <taxon>Stappiaceae</taxon>
        <taxon>Roseibium</taxon>
    </lineage>
</organism>
<keyword evidence="1" id="KW-0378">Hydrolase</keyword>
<dbReference type="Proteomes" id="UP001431221">
    <property type="component" value="Unassembled WGS sequence"/>
</dbReference>